<feature type="domain" description="NAD(P)-binding" evidence="1">
    <location>
        <begin position="9"/>
        <end position="200"/>
    </location>
</feature>
<reference evidence="3" key="1">
    <citation type="journal article" date="2009" name="J. Bacteriol.">
        <title>Complete genome sequence of Erythrobacter litoralis HTCC2594.</title>
        <authorList>
            <person name="Oh H.M."/>
            <person name="Giovannoni S.J."/>
            <person name="Ferriera S."/>
            <person name="Johnson J."/>
            <person name="Cho J.C."/>
        </authorList>
    </citation>
    <scope>NUCLEOTIDE SEQUENCE [LARGE SCALE GENOMIC DNA]</scope>
    <source>
        <strain evidence="3">HTCC2594</strain>
    </source>
</reference>
<accession>Q2N9L0</accession>
<dbReference type="PANTHER" id="PTHR43355:SF2">
    <property type="entry name" value="FLAVIN REDUCTASE (NADPH)"/>
    <property type="match status" value="1"/>
</dbReference>
<organism evidence="2 3">
    <name type="scientific">Erythrobacter litoralis (strain HTCC2594)</name>
    <dbReference type="NCBI Taxonomy" id="314225"/>
    <lineage>
        <taxon>Bacteria</taxon>
        <taxon>Pseudomonadati</taxon>
        <taxon>Pseudomonadota</taxon>
        <taxon>Alphaproteobacteria</taxon>
        <taxon>Sphingomonadales</taxon>
        <taxon>Erythrobacteraceae</taxon>
        <taxon>Erythrobacter/Porphyrobacter group</taxon>
        <taxon>Erythrobacter</taxon>
    </lineage>
</organism>
<sequence length="231" mass="25297">MSKTLLLFGASGGTGREILAQALDRGWKVRGAERDFPDGFCDHSDFEPRAVDLLDDDLGDVVEGVDAVISAIGLGRDPRTLLDPPPLYTEGTRNICIAMRGAGVRRLLAISAAFADPNVTIPAWFEASIAPLSRIFSQMANMEMLLGREPDIDWTAVRPGWLLDRPHTGEFKTAMNDLPEGTLRTRRADLAHFMLDCVEHDLHVRAKPFVAAPEEEDLEAPAALVEELLPA</sequence>
<dbReference type="Gene3D" id="3.40.50.720">
    <property type="entry name" value="NAD(P)-binding Rossmann-like Domain"/>
    <property type="match status" value="1"/>
</dbReference>
<dbReference type="GO" id="GO:0004074">
    <property type="term" value="F:biliverdin reductase [NAD(P)H] activity"/>
    <property type="evidence" value="ECO:0007669"/>
    <property type="project" value="TreeGrafter"/>
</dbReference>
<dbReference type="KEGG" id="eli:ELI_07695"/>
<dbReference type="GO" id="GO:0042602">
    <property type="term" value="F:riboflavin reductase (NADPH) activity"/>
    <property type="evidence" value="ECO:0007669"/>
    <property type="project" value="TreeGrafter"/>
</dbReference>
<dbReference type="OrthoDB" id="7419852at2"/>
<dbReference type="SUPFAM" id="SSF51735">
    <property type="entry name" value="NAD(P)-binding Rossmann-fold domains"/>
    <property type="match status" value="1"/>
</dbReference>
<dbReference type="Proteomes" id="UP000008808">
    <property type="component" value="Chromosome"/>
</dbReference>
<name>Q2N9L0_ERYLH</name>
<dbReference type="eggNOG" id="COG0702">
    <property type="taxonomic scope" value="Bacteria"/>
</dbReference>
<evidence type="ECO:0000259" key="1">
    <source>
        <dbReference type="Pfam" id="PF13460"/>
    </source>
</evidence>
<dbReference type="Pfam" id="PF13460">
    <property type="entry name" value="NAD_binding_10"/>
    <property type="match status" value="1"/>
</dbReference>
<dbReference type="InterPro" id="IPR036291">
    <property type="entry name" value="NAD(P)-bd_dom_sf"/>
</dbReference>
<dbReference type="PANTHER" id="PTHR43355">
    <property type="entry name" value="FLAVIN REDUCTASE (NADPH)"/>
    <property type="match status" value="1"/>
</dbReference>
<evidence type="ECO:0000313" key="2">
    <source>
        <dbReference type="EMBL" id="ABC63631.1"/>
    </source>
</evidence>
<evidence type="ECO:0000313" key="3">
    <source>
        <dbReference type="Proteomes" id="UP000008808"/>
    </source>
</evidence>
<dbReference type="HOGENOM" id="CLU_025711_4_5_5"/>
<dbReference type="EMBL" id="CP000157">
    <property type="protein sequence ID" value="ABC63631.1"/>
    <property type="molecule type" value="Genomic_DNA"/>
</dbReference>
<dbReference type="InterPro" id="IPR016040">
    <property type="entry name" value="NAD(P)-bd_dom"/>
</dbReference>
<gene>
    <name evidence="2" type="ordered locus">ELI_07695</name>
</gene>
<dbReference type="RefSeq" id="WP_011414465.1">
    <property type="nucleotide sequence ID" value="NC_007722.1"/>
</dbReference>
<dbReference type="AlphaFoldDB" id="Q2N9L0"/>
<dbReference type="STRING" id="314225.ELI_07695"/>
<proteinExistence type="predicted"/>
<dbReference type="InterPro" id="IPR051606">
    <property type="entry name" value="Polyketide_Oxido-like"/>
</dbReference>
<protein>
    <recommendedName>
        <fullName evidence="1">NAD(P)-binding domain-containing protein</fullName>
    </recommendedName>
</protein>
<keyword evidence="3" id="KW-1185">Reference proteome</keyword>